<dbReference type="GO" id="GO:0022625">
    <property type="term" value="C:cytosolic large ribosomal subunit"/>
    <property type="evidence" value="ECO:0007669"/>
    <property type="project" value="TreeGrafter"/>
</dbReference>
<reference evidence="2" key="1">
    <citation type="journal article" date="2017" name="Gigascience">
        <title>The genome draft of coconut (Cocos nucifera).</title>
        <authorList>
            <person name="Xiao Y."/>
            <person name="Xu P."/>
            <person name="Fan H."/>
            <person name="Baudouin L."/>
            <person name="Xia W."/>
            <person name="Bocs S."/>
            <person name="Xu J."/>
            <person name="Li Q."/>
            <person name="Guo A."/>
            <person name="Zhou L."/>
            <person name="Li J."/>
            <person name="Wu Y."/>
            <person name="Ma Z."/>
            <person name="Armero A."/>
            <person name="Issali A.E."/>
            <person name="Liu N."/>
            <person name="Peng M."/>
            <person name="Yang Y."/>
        </authorList>
    </citation>
    <scope>NUCLEOTIDE SEQUENCE</scope>
    <source>
        <tissue evidence="2">Spear leaf of Hainan Tall coconut</tissue>
    </source>
</reference>
<accession>A0A8K0ICS1</accession>
<evidence type="ECO:0000256" key="1">
    <source>
        <dbReference type="SAM" id="MobiDB-lite"/>
    </source>
</evidence>
<name>A0A8K0ICS1_COCNU</name>
<evidence type="ECO:0000313" key="3">
    <source>
        <dbReference type="Proteomes" id="UP000797356"/>
    </source>
</evidence>
<dbReference type="GO" id="GO:0006412">
    <property type="term" value="P:translation"/>
    <property type="evidence" value="ECO:0007669"/>
    <property type="project" value="InterPro"/>
</dbReference>
<protein>
    <submittedName>
        <fullName evidence="2">Uncharacterized protein</fullName>
    </submittedName>
</protein>
<dbReference type="AlphaFoldDB" id="A0A8K0ICS1"/>
<feature type="region of interest" description="Disordered" evidence="1">
    <location>
        <begin position="12"/>
        <end position="66"/>
    </location>
</feature>
<keyword evidence="3" id="KW-1185">Reference proteome</keyword>
<gene>
    <name evidence="2" type="ORF">COCNU_06G017520</name>
</gene>
<reference evidence="2" key="2">
    <citation type="submission" date="2019-07" db="EMBL/GenBank/DDBJ databases">
        <authorList>
            <person name="Yang Y."/>
            <person name="Bocs S."/>
            <person name="Baudouin L."/>
        </authorList>
    </citation>
    <scope>NUCLEOTIDE SEQUENCE</scope>
    <source>
        <tissue evidence="2">Spear leaf of Hainan Tall coconut</tissue>
    </source>
</reference>
<proteinExistence type="predicted"/>
<dbReference type="GO" id="GO:0003735">
    <property type="term" value="F:structural constituent of ribosome"/>
    <property type="evidence" value="ECO:0007669"/>
    <property type="project" value="InterPro"/>
</dbReference>
<comment type="caution">
    <text evidence="2">The sequence shown here is derived from an EMBL/GenBank/DDBJ whole genome shotgun (WGS) entry which is preliminary data.</text>
</comment>
<feature type="region of interest" description="Disordered" evidence="1">
    <location>
        <begin position="148"/>
        <end position="170"/>
    </location>
</feature>
<sequence length="170" mass="18185">MVVVGLHRDALRRVPPHYPGGAEGAHRVPGGSQAAGRRPDPIGGAEPWLGQRPRHSEAAPHHRCEADPGAPQAIVLLLLHPIRLQVRAGPGSAVVPDLGTVLPIKVHRKMETGESLNLVMAWAEKGSEQTVDVPVVFKGEDVCRGLKGLSAQDKDQPKIPLPNRTHSSKN</sequence>
<feature type="compositionally biased region" description="Basic and acidic residues" evidence="1">
    <location>
        <begin position="54"/>
        <end position="66"/>
    </location>
</feature>
<organism evidence="2 3">
    <name type="scientific">Cocos nucifera</name>
    <name type="common">Coconut palm</name>
    <dbReference type="NCBI Taxonomy" id="13894"/>
    <lineage>
        <taxon>Eukaryota</taxon>
        <taxon>Viridiplantae</taxon>
        <taxon>Streptophyta</taxon>
        <taxon>Embryophyta</taxon>
        <taxon>Tracheophyta</taxon>
        <taxon>Spermatophyta</taxon>
        <taxon>Magnoliopsida</taxon>
        <taxon>Liliopsida</taxon>
        <taxon>Arecaceae</taxon>
        <taxon>Arecoideae</taxon>
        <taxon>Cocoseae</taxon>
        <taxon>Attaleinae</taxon>
        <taxon>Cocos</taxon>
    </lineage>
</organism>
<dbReference type="Proteomes" id="UP000797356">
    <property type="component" value="Chromosome 6"/>
</dbReference>
<dbReference type="PANTHER" id="PTHR33284:SF2">
    <property type="entry name" value="RIBOSOMAL PROTEIN L25_GLN-TRNA SYNTHETASE, ANTI-CODON-BINDING DOMAIN-CONTAINING PROTEIN"/>
    <property type="match status" value="1"/>
</dbReference>
<evidence type="ECO:0000313" key="2">
    <source>
        <dbReference type="EMBL" id="KAG1347923.1"/>
    </source>
</evidence>
<dbReference type="OrthoDB" id="193674at2759"/>
<dbReference type="EMBL" id="CM017877">
    <property type="protein sequence ID" value="KAG1347923.1"/>
    <property type="molecule type" value="Genomic_DNA"/>
</dbReference>
<dbReference type="InterPro" id="IPR020930">
    <property type="entry name" value="Ribosomal_uL5_bac-type"/>
</dbReference>
<dbReference type="PANTHER" id="PTHR33284">
    <property type="entry name" value="RIBOSOMAL PROTEIN L25/GLN-TRNA SYNTHETASE, ANTI-CODON-BINDING DOMAIN-CONTAINING PROTEIN"/>
    <property type="match status" value="1"/>
</dbReference>
<dbReference type="GO" id="GO:0008097">
    <property type="term" value="F:5S rRNA binding"/>
    <property type="evidence" value="ECO:0007669"/>
    <property type="project" value="TreeGrafter"/>
</dbReference>